<evidence type="ECO:0000256" key="3">
    <source>
        <dbReference type="ARBA" id="ARBA00022723"/>
    </source>
</evidence>
<keyword evidence="4" id="KW-0862">Zinc</keyword>
<dbReference type="EC" id="4.2.1.1" evidence="2"/>
<dbReference type="Pfam" id="PF00194">
    <property type="entry name" value="Carb_anhydrase"/>
    <property type="match status" value="1"/>
</dbReference>
<evidence type="ECO:0000256" key="2">
    <source>
        <dbReference type="ARBA" id="ARBA00012925"/>
    </source>
</evidence>
<reference evidence="8 9" key="1">
    <citation type="submission" date="2023-10" db="EMBL/GenBank/DDBJ databases">
        <authorList>
            <person name="Botero Cardona J."/>
        </authorList>
    </citation>
    <scope>NUCLEOTIDE SEQUENCE [LARGE SCALE GENOMIC DNA]</scope>
    <source>
        <strain evidence="8 9">R-54839</strain>
    </source>
</reference>
<dbReference type="SMART" id="SM01057">
    <property type="entry name" value="Carb_anhydrase"/>
    <property type="match status" value="1"/>
</dbReference>
<name>A0ABM9MPP0_9LACO</name>
<dbReference type="PANTHER" id="PTHR18952">
    <property type="entry name" value="CARBONIC ANHYDRASE"/>
    <property type="match status" value="1"/>
</dbReference>
<protein>
    <recommendedName>
        <fullName evidence="2">carbonic anhydrase</fullName>
        <ecNumber evidence="2">4.2.1.1</ecNumber>
    </recommendedName>
</protein>
<dbReference type="PANTHER" id="PTHR18952:SF265">
    <property type="entry name" value="CARBONIC ANHYDRASE"/>
    <property type="match status" value="1"/>
</dbReference>
<keyword evidence="9" id="KW-1185">Reference proteome</keyword>
<dbReference type="RefSeq" id="WP_187753611.1">
    <property type="nucleotide sequence ID" value="NZ_CAUZLR010000002.1"/>
</dbReference>
<comment type="catalytic activity">
    <reaction evidence="6">
        <text>hydrogencarbonate + H(+) = CO2 + H2O</text>
        <dbReference type="Rhea" id="RHEA:10748"/>
        <dbReference type="ChEBI" id="CHEBI:15377"/>
        <dbReference type="ChEBI" id="CHEBI:15378"/>
        <dbReference type="ChEBI" id="CHEBI:16526"/>
        <dbReference type="ChEBI" id="CHEBI:17544"/>
        <dbReference type="EC" id="4.2.1.1"/>
    </reaction>
</comment>
<dbReference type="InterPro" id="IPR023561">
    <property type="entry name" value="Carbonic_anhydrase_a-class"/>
</dbReference>
<comment type="caution">
    <text evidence="8">The sequence shown here is derived from an EMBL/GenBank/DDBJ whole genome shotgun (WGS) entry which is preliminary data.</text>
</comment>
<evidence type="ECO:0000313" key="8">
    <source>
        <dbReference type="EMBL" id="CAK1230792.1"/>
    </source>
</evidence>
<dbReference type="PROSITE" id="PS51144">
    <property type="entry name" value="ALPHA_CA_2"/>
    <property type="match status" value="1"/>
</dbReference>
<feature type="domain" description="Alpha-carbonic anhydrase" evidence="7">
    <location>
        <begin position="2"/>
        <end position="207"/>
    </location>
</feature>
<dbReference type="Proteomes" id="UP001314261">
    <property type="component" value="Unassembled WGS sequence"/>
</dbReference>
<dbReference type="CDD" id="cd03124">
    <property type="entry name" value="alpha_CA_prokaryotic_like"/>
    <property type="match status" value="1"/>
</dbReference>
<dbReference type="EMBL" id="CAUZLR010000002">
    <property type="protein sequence ID" value="CAK1230792.1"/>
    <property type="molecule type" value="Genomic_DNA"/>
</dbReference>
<dbReference type="Gene3D" id="3.10.200.10">
    <property type="entry name" value="Alpha carbonic anhydrase"/>
    <property type="match status" value="1"/>
</dbReference>
<evidence type="ECO:0000259" key="7">
    <source>
        <dbReference type="PROSITE" id="PS51144"/>
    </source>
</evidence>
<dbReference type="InterPro" id="IPR036398">
    <property type="entry name" value="CA_dom_sf"/>
</dbReference>
<dbReference type="SUPFAM" id="SSF51069">
    <property type="entry name" value="Carbonic anhydrase"/>
    <property type="match status" value="1"/>
</dbReference>
<keyword evidence="3" id="KW-0479">Metal-binding</keyword>
<gene>
    <name evidence="8" type="ORF">R54839_PPFHFPJH_00418</name>
</gene>
<dbReference type="GO" id="GO:0004089">
    <property type="term" value="F:carbonate dehydratase activity"/>
    <property type="evidence" value="ECO:0007669"/>
    <property type="project" value="UniProtKB-EC"/>
</dbReference>
<evidence type="ECO:0000256" key="6">
    <source>
        <dbReference type="ARBA" id="ARBA00048348"/>
    </source>
</evidence>
<evidence type="ECO:0000256" key="1">
    <source>
        <dbReference type="ARBA" id="ARBA00010718"/>
    </source>
</evidence>
<dbReference type="InterPro" id="IPR041891">
    <property type="entry name" value="Alpha_CA_prokaryot-like"/>
</dbReference>
<keyword evidence="5 8" id="KW-0456">Lyase</keyword>
<evidence type="ECO:0000256" key="5">
    <source>
        <dbReference type="ARBA" id="ARBA00023239"/>
    </source>
</evidence>
<organism evidence="8 9">
    <name type="scientific">Fructobacillus fructosus</name>
    <dbReference type="NCBI Taxonomy" id="1631"/>
    <lineage>
        <taxon>Bacteria</taxon>
        <taxon>Bacillati</taxon>
        <taxon>Bacillota</taxon>
        <taxon>Bacilli</taxon>
        <taxon>Lactobacillales</taxon>
        <taxon>Lactobacillaceae</taxon>
        <taxon>Fructobacillus</taxon>
    </lineage>
</organism>
<dbReference type="InterPro" id="IPR001148">
    <property type="entry name" value="CA_dom"/>
</dbReference>
<evidence type="ECO:0000313" key="9">
    <source>
        <dbReference type="Proteomes" id="UP001314261"/>
    </source>
</evidence>
<comment type="similarity">
    <text evidence="1">Belongs to the alpha-carbonic anhydrase family.</text>
</comment>
<proteinExistence type="inferred from homology"/>
<evidence type="ECO:0000256" key="4">
    <source>
        <dbReference type="ARBA" id="ARBA00022833"/>
    </source>
</evidence>
<accession>A0ABM9MPP0</accession>
<sequence length="212" mass="23544">MEKLNYHYQDAWRYTTTATCQSPIDVVADKLVDGPAMAIDWSGLTISPLLKKEQVIGDQFFCHGKLVIDGQTVELVRFHIHDGFEHLWDGQSGAAELHLVFKRADGGTLVLAVFLEEDAEAGPLFAPILAGQQAQADLLTFLPAKKESILTYKGTLTTPPLKKDVDWLLLKERLGISPVDVAAFAQAYPDNYRKVQPLGNRLVVRHQITSHP</sequence>